<evidence type="ECO:0000313" key="2">
    <source>
        <dbReference type="Proteomes" id="UP000198816"/>
    </source>
</evidence>
<organism evidence="1 2">
    <name type="scientific">Thiocapsa roseopersicina</name>
    <dbReference type="NCBI Taxonomy" id="1058"/>
    <lineage>
        <taxon>Bacteria</taxon>
        <taxon>Pseudomonadati</taxon>
        <taxon>Pseudomonadota</taxon>
        <taxon>Gammaproteobacteria</taxon>
        <taxon>Chromatiales</taxon>
        <taxon>Chromatiaceae</taxon>
        <taxon>Thiocapsa</taxon>
    </lineage>
</organism>
<dbReference type="EMBL" id="FNNZ01000012">
    <property type="protein sequence ID" value="SDX02677.1"/>
    <property type="molecule type" value="Genomic_DNA"/>
</dbReference>
<name>A0A1H2YC04_THIRO</name>
<accession>A0A1H2YC04</accession>
<evidence type="ECO:0000313" key="1">
    <source>
        <dbReference type="EMBL" id="SDX02677.1"/>
    </source>
</evidence>
<sequence>MMKPKHVFRALRTIPRRVRWMLAVPVAIAAAFAIDADAGFASLMVLTAVGVMRNFFDGEPAPCVDGDEFDEEDDPAYGRLFPLRLVRNPFDPSDPFLMRRHDDADMHHRHFESD</sequence>
<keyword evidence="2" id="KW-1185">Reference proteome</keyword>
<protein>
    <submittedName>
        <fullName evidence="1">Uncharacterized protein</fullName>
    </submittedName>
</protein>
<dbReference type="STRING" id="1058.SAMN05421783_112137"/>
<proteinExistence type="predicted"/>
<reference evidence="2" key="1">
    <citation type="submission" date="2016-10" db="EMBL/GenBank/DDBJ databases">
        <authorList>
            <person name="Varghese N."/>
            <person name="Submissions S."/>
        </authorList>
    </citation>
    <scope>NUCLEOTIDE SEQUENCE [LARGE SCALE GENOMIC DNA]</scope>
    <source>
        <strain evidence="2">DSM 217</strain>
    </source>
</reference>
<dbReference type="Proteomes" id="UP000198816">
    <property type="component" value="Unassembled WGS sequence"/>
</dbReference>
<gene>
    <name evidence="1" type="ORF">SAMN05421783_112137</name>
</gene>
<dbReference type="AlphaFoldDB" id="A0A1H2YC04"/>